<sequence length="372" mass="42354">MNRIQKLLLVGICFFAFQVQSLGQVIENYDSKLAYVNQPGWFQSSEIVQVALDLEKFPKSGFLLEIPSGATVFLGQVLWFHTPIDTALVISIEELRTGFGLEDAPTLDFSVLKKGINTSEVSIKKGYFDLGRTTEVLEDNSIQKIESRETDGFYDFFFLAMILILFLIAIYKVIYPLVLSYIINPQGIFTAEDFSESNSIQKFFSLDIIFYIIIVNLLLALIAMVGVKEVGFESVNKFVEGGVNELFLYWLFATLVLFGLTVAKFLFIKFMSIIYELGKNEFSHFFYLLRVVSVLAVLFVIIISFFALNSPDQLGIIVKNSAIFIFWIYLFGVGLLMFIMMNRVAFNNYHLFAYICTAELVPFLIISKFIMG</sequence>
<gene>
    <name evidence="2" type="ORF">ACFSKL_05115</name>
</gene>
<evidence type="ECO:0000256" key="1">
    <source>
        <dbReference type="SAM" id="Phobius"/>
    </source>
</evidence>
<feature type="transmembrane region" description="Helical" evidence="1">
    <location>
        <begin position="247"/>
        <end position="267"/>
    </location>
</feature>
<keyword evidence="1" id="KW-0472">Membrane</keyword>
<name>A0ABW4VHL7_9BACT</name>
<protein>
    <submittedName>
        <fullName evidence="2">DUF4271 domain-containing protein</fullName>
    </submittedName>
</protein>
<keyword evidence="3" id="KW-1185">Reference proteome</keyword>
<feature type="transmembrane region" description="Helical" evidence="1">
    <location>
        <begin position="320"/>
        <end position="339"/>
    </location>
</feature>
<accession>A0ABW4VHL7</accession>
<feature type="transmembrane region" description="Helical" evidence="1">
    <location>
        <begin position="156"/>
        <end position="183"/>
    </location>
</feature>
<feature type="transmembrane region" description="Helical" evidence="1">
    <location>
        <begin position="351"/>
        <end position="371"/>
    </location>
</feature>
<feature type="transmembrane region" description="Helical" evidence="1">
    <location>
        <begin position="287"/>
        <end position="308"/>
    </location>
</feature>
<evidence type="ECO:0000313" key="3">
    <source>
        <dbReference type="Proteomes" id="UP001597361"/>
    </source>
</evidence>
<proteinExistence type="predicted"/>
<keyword evidence="1" id="KW-1133">Transmembrane helix</keyword>
<dbReference type="InterPro" id="IPR025367">
    <property type="entry name" value="DUF4271"/>
</dbReference>
<dbReference type="Pfam" id="PF14093">
    <property type="entry name" value="DUF4271"/>
    <property type="match status" value="1"/>
</dbReference>
<feature type="transmembrane region" description="Helical" evidence="1">
    <location>
        <begin position="204"/>
        <end position="227"/>
    </location>
</feature>
<dbReference type="EMBL" id="JBHUHR010000015">
    <property type="protein sequence ID" value="MFD2034159.1"/>
    <property type="molecule type" value="Genomic_DNA"/>
</dbReference>
<organism evidence="2 3">
    <name type="scientific">Belliella marina</name>
    <dbReference type="NCBI Taxonomy" id="1644146"/>
    <lineage>
        <taxon>Bacteria</taxon>
        <taxon>Pseudomonadati</taxon>
        <taxon>Bacteroidota</taxon>
        <taxon>Cytophagia</taxon>
        <taxon>Cytophagales</taxon>
        <taxon>Cyclobacteriaceae</taxon>
        <taxon>Belliella</taxon>
    </lineage>
</organism>
<dbReference type="Proteomes" id="UP001597361">
    <property type="component" value="Unassembled WGS sequence"/>
</dbReference>
<evidence type="ECO:0000313" key="2">
    <source>
        <dbReference type="EMBL" id="MFD2034159.1"/>
    </source>
</evidence>
<reference evidence="3" key="1">
    <citation type="journal article" date="2019" name="Int. J. Syst. Evol. Microbiol.">
        <title>The Global Catalogue of Microorganisms (GCM) 10K type strain sequencing project: providing services to taxonomists for standard genome sequencing and annotation.</title>
        <authorList>
            <consortium name="The Broad Institute Genomics Platform"/>
            <consortium name="The Broad Institute Genome Sequencing Center for Infectious Disease"/>
            <person name="Wu L."/>
            <person name="Ma J."/>
        </authorList>
    </citation>
    <scope>NUCLEOTIDE SEQUENCE [LARGE SCALE GENOMIC DNA]</scope>
    <source>
        <strain evidence="3">CGMCC 1.15180</strain>
    </source>
</reference>
<dbReference type="RefSeq" id="WP_376884070.1">
    <property type="nucleotide sequence ID" value="NZ_JBHUHR010000015.1"/>
</dbReference>
<keyword evidence="1" id="KW-0812">Transmembrane</keyword>
<comment type="caution">
    <text evidence="2">The sequence shown here is derived from an EMBL/GenBank/DDBJ whole genome shotgun (WGS) entry which is preliminary data.</text>
</comment>